<proteinExistence type="predicted"/>
<feature type="domain" description="Glutamine amidotransferase" evidence="1">
    <location>
        <begin position="53"/>
        <end position="204"/>
    </location>
</feature>
<dbReference type="InterPro" id="IPR017926">
    <property type="entry name" value="GATASE"/>
</dbReference>
<keyword evidence="2" id="KW-0315">Glutamine amidotransferase</keyword>
<accession>M1V4X7</accession>
<gene>
    <name evidence="2" type="ORF">CYME_CMH040C</name>
</gene>
<dbReference type="EMBL" id="AP006490">
    <property type="protein sequence ID" value="BAM79740.1"/>
    <property type="molecule type" value="Genomic_DNA"/>
</dbReference>
<name>M1V4X7_CYAM1</name>
<dbReference type="HOGENOM" id="CLU_054974_0_2_1"/>
<dbReference type="OrthoDB" id="92161at2759"/>
<dbReference type="KEGG" id="cme:CYME_CMH040C"/>
<dbReference type="AlphaFoldDB" id="M1V4X7"/>
<dbReference type="InterPro" id="IPR044992">
    <property type="entry name" value="ChyE-like"/>
</dbReference>
<dbReference type="Gene3D" id="3.40.50.880">
    <property type="match status" value="1"/>
</dbReference>
<dbReference type="OMA" id="VERNAKW"/>
<organism evidence="2 3">
    <name type="scientific">Cyanidioschyzon merolae (strain NIES-3377 / 10D)</name>
    <name type="common">Unicellular red alga</name>
    <dbReference type="NCBI Taxonomy" id="280699"/>
    <lineage>
        <taxon>Eukaryota</taxon>
        <taxon>Rhodophyta</taxon>
        <taxon>Bangiophyceae</taxon>
        <taxon>Cyanidiales</taxon>
        <taxon>Cyanidiaceae</taxon>
        <taxon>Cyanidioschyzon</taxon>
    </lineage>
</organism>
<dbReference type="SUPFAM" id="SSF52317">
    <property type="entry name" value="Class I glutamine amidotransferase-like"/>
    <property type="match status" value="1"/>
</dbReference>
<dbReference type="Gramene" id="CMH040CT">
    <property type="protein sequence ID" value="CMH040CT"/>
    <property type="gene ID" value="CMH040C"/>
</dbReference>
<keyword evidence="3" id="KW-1185">Reference proteome</keyword>
<dbReference type="eggNOG" id="KOG3179">
    <property type="taxonomic scope" value="Eukaryota"/>
</dbReference>
<reference evidence="2 3" key="2">
    <citation type="journal article" date="2007" name="BMC Biol.">
        <title>A 100%-complete sequence reveals unusually simple genomic features in the hot-spring red alga Cyanidioschyzon merolae.</title>
        <authorList>
            <person name="Nozaki H."/>
            <person name="Takano H."/>
            <person name="Misumi O."/>
            <person name="Terasawa K."/>
            <person name="Matsuzaki M."/>
            <person name="Maruyama S."/>
            <person name="Nishida K."/>
            <person name="Yagisawa F."/>
            <person name="Yoshida Y."/>
            <person name="Fujiwara T."/>
            <person name="Takio S."/>
            <person name="Tamura K."/>
            <person name="Chung S.J."/>
            <person name="Nakamura S."/>
            <person name="Kuroiwa H."/>
            <person name="Tanaka K."/>
            <person name="Sato N."/>
            <person name="Kuroiwa T."/>
        </authorList>
    </citation>
    <scope>NUCLEOTIDE SEQUENCE [LARGE SCALE GENOMIC DNA]</scope>
    <source>
        <strain evidence="2 3">10D</strain>
    </source>
</reference>
<dbReference type="GeneID" id="16993375"/>
<reference evidence="2 3" key="1">
    <citation type="journal article" date="2004" name="Nature">
        <title>Genome sequence of the ultrasmall unicellular red alga Cyanidioschyzon merolae 10D.</title>
        <authorList>
            <person name="Matsuzaki M."/>
            <person name="Misumi O."/>
            <person name="Shin-i T."/>
            <person name="Maruyama S."/>
            <person name="Takahara M."/>
            <person name="Miyagishima S."/>
            <person name="Mori T."/>
            <person name="Nishida K."/>
            <person name="Yagisawa F."/>
            <person name="Nishida K."/>
            <person name="Yoshida Y."/>
            <person name="Nishimura Y."/>
            <person name="Nakao S."/>
            <person name="Kobayashi T."/>
            <person name="Momoyama Y."/>
            <person name="Higashiyama T."/>
            <person name="Minoda A."/>
            <person name="Sano M."/>
            <person name="Nomoto H."/>
            <person name="Oishi K."/>
            <person name="Hayashi H."/>
            <person name="Ohta F."/>
            <person name="Nishizaka S."/>
            <person name="Haga S."/>
            <person name="Miura S."/>
            <person name="Morishita T."/>
            <person name="Kabeya Y."/>
            <person name="Terasawa K."/>
            <person name="Suzuki Y."/>
            <person name="Ishii Y."/>
            <person name="Asakawa S."/>
            <person name="Takano H."/>
            <person name="Ohta N."/>
            <person name="Kuroiwa H."/>
            <person name="Tanaka K."/>
            <person name="Shimizu N."/>
            <person name="Sugano S."/>
            <person name="Sato N."/>
            <person name="Nozaki H."/>
            <person name="Ogasawara N."/>
            <person name="Kohara Y."/>
            <person name="Kuroiwa T."/>
        </authorList>
    </citation>
    <scope>NUCLEOTIDE SEQUENCE [LARGE SCALE GENOMIC DNA]</scope>
    <source>
        <strain evidence="2 3">10D</strain>
    </source>
</reference>
<dbReference type="InterPro" id="IPR029062">
    <property type="entry name" value="Class_I_gatase-like"/>
</dbReference>
<evidence type="ECO:0000313" key="2">
    <source>
        <dbReference type="EMBL" id="BAM79740.1"/>
    </source>
</evidence>
<sequence length="264" mass="28639">MIDQIAVVDCQTLPEAVKQRTGCSGFFDAFVQLFEQTGQKNLVYTRYEAARGEFPDLDDSSLRAVFISGSFSSAYDEDLWIQTLKHNIQRARGRIPLVGICFGHQVIAEALGGKCGSVAAGPEVGCVSTQLTARGRELFRRLSGGTLDADTVCLIYFHFDEVQVLPPGAVLLASSPSCPVEGYLLPEDRILCLQGHPEFGATTELMPALLSSSLERGRLKLDAYWSAAASLKVPQDGHAIGACLLEFAVSDPKSWSALRPWSPK</sequence>
<dbReference type="STRING" id="280699.M1V4X7"/>
<dbReference type="PANTHER" id="PTHR42695">
    <property type="entry name" value="GLUTAMINE AMIDOTRANSFERASE YLR126C-RELATED"/>
    <property type="match status" value="1"/>
</dbReference>
<evidence type="ECO:0000313" key="3">
    <source>
        <dbReference type="Proteomes" id="UP000007014"/>
    </source>
</evidence>
<dbReference type="PANTHER" id="PTHR42695:SF5">
    <property type="entry name" value="GLUTAMINE AMIDOTRANSFERASE YLR126C-RELATED"/>
    <property type="match status" value="1"/>
</dbReference>
<dbReference type="Pfam" id="PF00117">
    <property type="entry name" value="GATase"/>
    <property type="match status" value="1"/>
</dbReference>
<dbReference type="CDD" id="cd01741">
    <property type="entry name" value="GATase1_1"/>
    <property type="match status" value="1"/>
</dbReference>
<evidence type="ECO:0000259" key="1">
    <source>
        <dbReference type="Pfam" id="PF00117"/>
    </source>
</evidence>
<dbReference type="PROSITE" id="PS51273">
    <property type="entry name" value="GATASE_TYPE_1"/>
    <property type="match status" value="1"/>
</dbReference>
<dbReference type="Proteomes" id="UP000007014">
    <property type="component" value="Chromosome 8"/>
</dbReference>
<dbReference type="RefSeq" id="XP_005536026.1">
    <property type="nucleotide sequence ID" value="XM_005535969.1"/>
</dbReference>
<protein>
    <submittedName>
        <fullName evidence="2">Similar to glutamine amidotransferase class I</fullName>
    </submittedName>
</protein>
<dbReference type="GO" id="GO:0005829">
    <property type="term" value="C:cytosol"/>
    <property type="evidence" value="ECO:0007669"/>
    <property type="project" value="TreeGrafter"/>
</dbReference>